<dbReference type="PANTHER" id="PTHR43738">
    <property type="entry name" value="ABC TRANSPORTER, MEMBRANE PROTEIN"/>
    <property type="match status" value="1"/>
</dbReference>
<dbReference type="Proteomes" id="UP001321445">
    <property type="component" value="Chromosome"/>
</dbReference>
<keyword evidence="4 7" id="KW-0812">Transmembrane</keyword>
<evidence type="ECO:0000256" key="5">
    <source>
        <dbReference type="ARBA" id="ARBA00022989"/>
    </source>
</evidence>
<feature type="transmembrane region" description="Helical" evidence="7">
    <location>
        <begin position="279"/>
        <end position="299"/>
    </location>
</feature>
<dbReference type="InterPro" id="IPR051125">
    <property type="entry name" value="ABC-4/HrtB_transporter"/>
</dbReference>
<keyword evidence="10" id="KW-1185">Reference proteome</keyword>
<name>A0ABN6WT51_9BACT</name>
<evidence type="ECO:0000313" key="9">
    <source>
        <dbReference type="EMBL" id="BDY12305.1"/>
    </source>
</evidence>
<keyword evidence="6 7" id="KW-0472">Membrane</keyword>
<evidence type="ECO:0000256" key="1">
    <source>
        <dbReference type="ARBA" id="ARBA00004651"/>
    </source>
</evidence>
<dbReference type="Pfam" id="PF02687">
    <property type="entry name" value="FtsX"/>
    <property type="match status" value="1"/>
</dbReference>
<evidence type="ECO:0000256" key="4">
    <source>
        <dbReference type="ARBA" id="ARBA00022692"/>
    </source>
</evidence>
<feature type="transmembrane region" description="Helical" evidence="7">
    <location>
        <begin position="319"/>
        <end position="348"/>
    </location>
</feature>
<reference evidence="9 10" key="1">
    <citation type="submission" date="2023-03" db="EMBL/GenBank/DDBJ databases">
        <title>Description of Hydrogenimonas sp. ISO32.</title>
        <authorList>
            <person name="Mino S."/>
            <person name="Fukazawa S."/>
            <person name="Sawabe T."/>
        </authorList>
    </citation>
    <scope>NUCLEOTIDE SEQUENCE [LARGE SCALE GENOMIC DNA]</scope>
    <source>
        <strain evidence="9 10">ISO32</strain>
    </source>
</reference>
<evidence type="ECO:0000313" key="10">
    <source>
        <dbReference type="Proteomes" id="UP001321445"/>
    </source>
</evidence>
<dbReference type="InterPro" id="IPR003838">
    <property type="entry name" value="ABC3_permease_C"/>
</dbReference>
<evidence type="ECO:0000259" key="8">
    <source>
        <dbReference type="Pfam" id="PF02687"/>
    </source>
</evidence>
<dbReference type="RefSeq" id="WP_286337506.1">
    <property type="nucleotide sequence ID" value="NZ_AP027370.1"/>
</dbReference>
<evidence type="ECO:0000256" key="7">
    <source>
        <dbReference type="SAM" id="Phobius"/>
    </source>
</evidence>
<keyword evidence="2" id="KW-0813">Transport</keyword>
<dbReference type="EMBL" id="AP027370">
    <property type="protein sequence ID" value="BDY12305.1"/>
    <property type="molecule type" value="Genomic_DNA"/>
</dbReference>
<feature type="transmembrane region" description="Helical" evidence="7">
    <location>
        <begin position="360"/>
        <end position="384"/>
    </location>
</feature>
<dbReference type="PANTHER" id="PTHR43738:SF1">
    <property type="entry name" value="HEMIN TRANSPORT SYSTEM PERMEASE PROTEIN HRTB-RELATED"/>
    <property type="match status" value="1"/>
</dbReference>
<evidence type="ECO:0000256" key="3">
    <source>
        <dbReference type="ARBA" id="ARBA00022475"/>
    </source>
</evidence>
<evidence type="ECO:0000256" key="6">
    <source>
        <dbReference type="ARBA" id="ARBA00023136"/>
    </source>
</evidence>
<proteinExistence type="predicted"/>
<evidence type="ECO:0000256" key="2">
    <source>
        <dbReference type="ARBA" id="ARBA00022448"/>
    </source>
</evidence>
<sequence>MFRIAIQMLLADRAKFYGLLFGISFTAFLVSFALSYFAGFMTRGFALISENPTANVWVMDPAVRSTEMTINLSDSTLDRVKSVAGVNYAVPLAIKDAEVRFPNGHFQRFQFIGVDDATLVGVPKFLDNTPVSLLHIPDAVSVDPGGTEGKLLTPRFKKDQWPYDGVHLGVPMRPLQPRDELLVNDHRIVVTGLSKTIPRFPPRPLLYTTLSNLKLIFPGESRIITFILVSVSKDLPPRVLARRIEKETGLRARSSEDFKIDTLRWYLVNSEDVGDMTAMLILAMVVGFGVTGIMLYMFTIENIRQYAVLTALGTSDETLLEMVFVQAAVVALLGAAIGIGACAFTDMAMKLAGIDYPFRLMLWAPIIGVLGVLTVSFTAAILSIRPVLKLDPGIVFSGR</sequence>
<accession>A0ABN6WT51</accession>
<organism evidence="9 10">
    <name type="scientific">Hydrogenimonas cancrithermarum</name>
    <dbReference type="NCBI Taxonomy" id="2993563"/>
    <lineage>
        <taxon>Bacteria</taxon>
        <taxon>Pseudomonadati</taxon>
        <taxon>Campylobacterota</taxon>
        <taxon>Epsilonproteobacteria</taxon>
        <taxon>Campylobacterales</taxon>
        <taxon>Hydrogenimonadaceae</taxon>
        <taxon>Hydrogenimonas</taxon>
    </lineage>
</organism>
<keyword evidence="3" id="KW-1003">Cell membrane</keyword>
<gene>
    <name evidence="9" type="ORF">HCR_06170</name>
</gene>
<comment type="subcellular location">
    <subcellularLocation>
        <location evidence="1">Cell membrane</location>
        <topology evidence="1">Multi-pass membrane protein</topology>
    </subcellularLocation>
</comment>
<feature type="domain" description="ABC3 transporter permease C-terminal" evidence="8">
    <location>
        <begin position="279"/>
        <end position="392"/>
    </location>
</feature>
<feature type="transmembrane region" description="Helical" evidence="7">
    <location>
        <begin position="16"/>
        <end position="38"/>
    </location>
</feature>
<keyword evidence="5 7" id="KW-1133">Transmembrane helix</keyword>
<protein>
    <submittedName>
        <fullName evidence="9">ABC transporter permease</fullName>
    </submittedName>
</protein>